<feature type="region of interest" description="Disordered" evidence="1">
    <location>
        <begin position="156"/>
        <end position="183"/>
    </location>
</feature>
<dbReference type="GO" id="GO:0016740">
    <property type="term" value="F:transferase activity"/>
    <property type="evidence" value="ECO:0007669"/>
    <property type="project" value="UniProtKB-KW"/>
</dbReference>
<feature type="domain" description="Glycosyltransferase 2-like" evidence="3">
    <location>
        <begin position="493"/>
        <end position="703"/>
    </location>
</feature>
<name>A0A550CP05_9AGAR</name>
<proteinExistence type="predicted"/>
<dbReference type="InterPro" id="IPR001173">
    <property type="entry name" value="Glyco_trans_2-like"/>
</dbReference>
<evidence type="ECO:0000259" key="3">
    <source>
        <dbReference type="Pfam" id="PF13632"/>
    </source>
</evidence>
<dbReference type="PANTHER" id="PTHR35408:SF3">
    <property type="entry name" value="GLYCOSYLTRANSFERASE 2-LIKE DOMAIN-CONTAINING PROTEIN"/>
    <property type="match status" value="1"/>
</dbReference>
<dbReference type="Gene3D" id="3.90.550.10">
    <property type="entry name" value="Spore Coat Polysaccharide Biosynthesis Protein SpsA, Chain A"/>
    <property type="match status" value="1"/>
</dbReference>
<feature type="transmembrane region" description="Helical" evidence="2">
    <location>
        <begin position="264"/>
        <end position="292"/>
    </location>
</feature>
<evidence type="ECO:0000256" key="1">
    <source>
        <dbReference type="SAM" id="MobiDB-lite"/>
    </source>
</evidence>
<dbReference type="OrthoDB" id="38531at2759"/>
<dbReference type="Proteomes" id="UP000320762">
    <property type="component" value="Unassembled WGS sequence"/>
</dbReference>
<dbReference type="AlphaFoldDB" id="A0A550CP05"/>
<dbReference type="EMBL" id="VDMD01000003">
    <property type="protein sequence ID" value="TRM66533.1"/>
    <property type="molecule type" value="Genomic_DNA"/>
</dbReference>
<dbReference type="PANTHER" id="PTHR35408">
    <property type="entry name" value="CHROMOSOME 15, WHOLE GENOME SHOTGUN SEQUENCE"/>
    <property type="match status" value="1"/>
</dbReference>
<dbReference type="STRING" id="97359.A0A550CP05"/>
<feature type="transmembrane region" description="Helical" evidence="2">
    <location>
        <begin position="232"/>
        <end position="252"/>
    </location>
</feature>
<comment type="caution">
    <text evidence="5">The sequence shown here is derived from an EMBL/GenBank/DDBJ whole genome shotgun (WGS) entry which is preliminary data.</text>
</comment>
<accession>A0A550CP05</accession>
<protein>
    <submittedName>
        <fullName evidence="5">Glycosyl transferase family group 2-domain-containing protein</fullName>
    </submittedName>
</protein>
<dbReference type="InterPro" id="IPR029044">
    <property type="entry name" value="Nucleotide-diphossugar_trans"/>
</dbReference>
<keyword evidence="2" id="KW-1133">Transmembrane helix</keyword>
<evidence type="ECO:0000313" key="6">
    <source>
        <dbReference type="Proteomes" id="UP000320762"/>
    </source>
</evidence>
<feature type="transmembrane region" description="Helical" evidence="2">
    <location>
        <begin position="724"/>
        <end position="743"/>
    </location>
</feature>
<dbReference type="Pfam" id="PF25550">
    <property type="entry name" value="DUF7928"/>
    <property type="match status" value="1"/>
</dbReference>
<dbReference type="SUPFAM" id="SSF53448">
    <property type="entry name" value="Nucleotide-diphospho-sugar transferases"/>
    <property type="match status" value="1"/>
</dbReference>
<feature type="transmembrane region" description="Helical" evidence="2">
    <location>
        <begin position="846"/>
        <end position="867"/>
    </location>
</feature>
<dbReference type="InterPro" id="IPR057688">
    <property type="entry name" value="DUF7928"/>
</dbReference>
<feature type="transmembrane region" description="Helical" evidence="2">
    <location>
        <begin position="689"/>
        <end position="712"/>
    </location>
</feature>
<feature type="transmembrane region" description="Helical" evidence="2">
    <location>
        <begin position="815"/>
        <end position="834"/>
    </location>
</feature>
<keyword evidence="2" id="KW-0472">Membrane</keyword>
<organism evidence="5 6">
    <name type="scientific">Schizophyllum amplum</name>
    <dbReference type="NCBI Taxonomy" id="97359"/>
    <lineage>
        <taxon>Eukaryota</taxon>
        <taxon>Fungi</taxon>
        <taxon>Dikarya</taxon>
        <taxon>Basidiomycota</taxon>
        <taxon>Agaricomycotina</taxon>
        <taxon>Agaricomycetes</taxon>
        <taxon>Agaricomycetidae</taxon>
        <taxon>Agaricales</taxon>
        <taxon>Schizophyllaceae</taxon>
        <taxon>Schizophyllum</taxon>
    </lineage>
</organism>
<feature type="compositionally biased region" description="Low complexity" evidence="1">
    <location>
        <begin position="159"/>
        <end position="174"/>
    </location>
</feature>
<dbReference type="CDD" id="cd00761">
    <property type="entry name" value="Glyco_tranf_GTA_type"/>
    <property type="match status" value="1"/>
</dbReference>
<keyword evidence="2" id="KW-0812">Transmembrane</keyword>
<feature type="transmembrane region" description="Helical" evidence="2">
    <location>
        <begin position="763"/>
        <end position="786"/>
    </location>
</feature>
<reference evidence="5 6" key="1">
    <citation type="journal article" date="2019" name="New Phytol.">
        <title>Comparative genomics reveals unique wood-decay strategies and fruiting body development in the Schizophyllaceae.</title>
        <authorList>
            <person name="Almasi E."/>
            <person name="Sahu N."/>
            <person name="Krizsan K."/>
            <person name="Balint B."/>
            <person name="Kovacs G.M."/>
            <person name="Kiss B."/>
            <person name="Cseklye J."/>
            <person name="Drula E."/>
            <person name="Henrissat B."/>
            <person name="Nagy I."/>
            <person name="Chovatia M."/>
            <person name="Adam C."/>
            <person name="LaButti K."/>
            <person name="Lipzen A."/>
            <person name="Riley R."/>
            <person name="Grigoriev I.V."/>
            <person name="Nagy L.G."/>
        </authorList>
    </citation>
    <scope>NUCLEOTIDE SEQUENCE [LARGE SCALE GENOMIC DNA]</scope>
    <source>
        <strain evidence="5 6">NL-1724</strain>
    </source>
</reference>
<evidence type="ECO:0000256" key="2">
    <source>
        <dbReference type="SAM" id="Phobius"/>
    </source>
</evidence>
<keyword evidence="5" id="KW-0808">Transferase</keyword>
<feature type="domain" description="DUF7928" evidence="4">
    <location>
        <begin position="5"/>
        <end position="159"/>
    </location>
</feature>
<evidence type="ECO:0000313" key="5">
    <source>
        <dbReference type="EMBL" id="TRM66533.1"/>
    </source>
</evidence>
<keyword evidence="6" id="KW-1185">Reference proteome</keyword>
<gene>
    <name evidence="5" type="ORF">BD626DRAFT_609118</name>
</gene>
<dbReference type="Pfam" id="PF13632">
    <property type="entry name" value="Glyco_trans_2_3"/>
    <property type="match status" value="1"/>
</dbReference>
<evidence type="ECO:0000259" key="4">
    <source>
        <dbReference type="Pfam" id="PF25550"/>
    </source>
</evidence>
<sequence>MDYDSYDAVLHWLFRATQGDSWFKPSEENVSAGVCLRVEPGQFRIFPYENRYLVPFEAAIRVLNPLVAIKVRSAAVHAALASVADDVSAIYVDHDTRIQVLDTMSHLPRADKEQCGAFIRDERVLVVWSDELDSVVTTCSDFEEKLMKLVWRSRPKPASRPTVTSVVTTPSQPASGPPSTEAIDEKAQGAVTDEAAAAMLLSSKAPEASAEDVEKGEPSKEVRPIRLFAPMYNGLGVGLSIFFIFSGLSVLLQEFRLDNDYTRFALMATTPFLLCVSLVIAVISYLWVTILVHFMAITHRFTSVGPVAQFHENSRYYSAIAAKPNAAVDARLPHITVQMPVYKESLEETIAPSVFSLKKAMQTYARQGGTSAIFINDDGMQLLSPEEREKRTAFYANHNIGWVARPPHSSESDGFKRAGRFKKASNMNYALALAQSMEKHILELERADETDDNDDKALEERALEAVVEEIFEKTGKRWKPWATNAKSIRVGELILIVDSDTIVPEDCLRDAAREMAECPEVAIIQHESDVMQVAHHYFENGIAHFTRRINKCISMACANGEVAPFVGHNAFLRWSALQDAAFVDPADGLKKIWSETNVSEDFDMALRLQLKGYIIRWVTYSNRGFKEGVSLTADDELNRWQKYSYGCNELIFNPLIQWWRLGPINKQLRVFLWSAAPVHYKISMMAYMFSYYGIAASAVLSVLNYLILGFALDVDGFYLHSFEIWLACTVVFPLAGNVGFTLLEYRLGQRSLMSSLKENVTWIPFFFFFFGGLSIHLSTALLSHLFSYNMVWGATKKEVERSNFWIEVPRIWKRFWLAFLISAAMIVLMIVLTLPVVPPEWQISGISWALIVPMAIVSGCHILYPIVLNPWLMIFSY</sequence>